<dbReference type="OrthoDB" id="2670653at2759"/>
<proteinExistence type="predicted"/>
<dbReference type="InterPro" id="IPR001680">
    <property type="entry name" value="WD40_rpt"/>
</dbReference>
<dbReference type="EMBL" id="KN833746">
    <property type="protein sequence ID" value="KIK21847.1"/>
    <property type="molecule type" value="Genomic_DNA"/>
</dbReference>
<gene>
    <name evidence="1" type="ORF">PISMIDRAFT_534438</name>
</gene>
<dbReference type="HOGENOM" id="CLU_000288_57_18_1"/>
<sequence>MVAFADESQVVAGYHNGDIRWWKIDDEQQYVGTTMQVGHGIASLECGHSRKKTCVKYTRSTSRATVQKSPSGDRLLPPLPHGHVVGVKFSPDGFRLATASFDRGIRIYTVYDGSISFDSGFSSSFAPSSVNL</sequence>
<accession>A0A0C9ZH73</accession>
<evidence type="ECO:0000313" key="2">
    <source>
        <dbReference type="Proteomes" id="UP000054018"/>
    </source>
</evidence>
<dbReference type="Proteomes" id="UP000054018">
    <property type="component" value="Unassembled WGS sequence"/>
</dbReference>
<dbReference type="Pfam" id="PF00400">
    <property type="entry name" value="WD40"/>
    <property type="match status" value="1"/>
</dbReference>
<dbReference type="AlphaFoldDB" id="A0A0C9ZH73"/>
<evidence type="ECO:0000313" key="1">
    <source>
        <dbReference type="EMBL" id="KIK21847.1"/>
    </source>
</evidence>
<name>A0A0C9ZH73_9AGAM</name>
<reference evidence="1 2" key="1">
    <citation type="submission" date="2014-04" db="EMBL/GenBank/DDBJ databases">
        <authorList>
            <consortium name="DOE Joint Genome Institute"/>
            <person name="Kuo A."/>
            <person name="Kohler A."/>
            <person name="Costa M.D."/>
            <person name="Nagy L.G."/>
            <person name="Floudas D."/>
            <person name="Copeland A."/>
            <person name="Barry K.W."/>
            <person name="Cichocki N."/>
            <person name="Veneault-Fourrey C."/>
            <person name="LaButti K."/>
            <person name="Lindquist E.A."/>
            <person name="Lipzen A."/>
            <person name="Lundell T."/>
            <person name="Morin E."/>
            <person name="Murat C."/>
            <person name="Sun H."/>
            <person name="Tunlid A."/>
            <person name="Henrissat B."/>
            <person name="Grigoriev I.V."/>
            <person name="Hibbett D.S."/>
            <person name="Martin F."/>
            <person name="Nordberg H.P."/>
            <person name="Cantor M.N."/>
            <person name="Hua S.X."/>
        </authorList>
    </citation>
    <scope>NUCLEOTIDE SEQUENCE [LARGE SCALE GENOMIC DNA]</scope>
    <source>
        <strain evidence="1 2">441</strain>
    </source>
</reference>
<dbReference type="Gene3D" id="2.130.10.10">
    <property type="entry name" value="YVTN repeat-like/Quinoprotein amine dehydrogenase"/>
    <property type="match status" value="1"/>
</dbReference>
<keyword evidence="2" id="KW-1185">Reference proteome</keyword>
<reference evidence="2" key="2">
    <citation type="submission" date="2015-01" db="EMBL/GenBank/DDBJ databases">
        <title>Evolutionary Origins and Diversification of the Mycorrhizal Mutualists.</title>
        <authorList>
            <consortium name="DOE Joint Genome Institute"/>
            <consortium name="Mycorrhizal Genomics Consortium"/>
            <person name="Kohler A."/>
            <person name="Kuo A."/>
            <person name="Nagy L.G."/>
            <person name="Floudas D."/>
            <person name="Copeland A."/>
            <person name="Barry K.W."/>
            <person name="Cichocki N."/>
            <person name="Veneault-Fourrey C."/>
            <person name="LaButti K."/>
            <person name="Lindquist E.A."/>
            <person name="Lipzen A."/>
            <person name="Lundell T."/>
            <person name="Morin E."/>
            <person name="Murat C."/>
            <person name="Riley R."/>
            <person name="Ohm R."/>
            <person name="Sun H."/>
            <person name="Tunlid A."/>
            <person name="Henrissat B."/>
            <person name="Grigoriev I.V."/>
            <person name="Hibbett D.S."/>
            <person name="Martin F."/>
        </authorList>
    </citation>
    <scope>NUCLEOTIDE SEQUENCE [LARGE SCALE GENOMIC DNA]</scope>
    <source>
        <strain evidence="2">441</strain>
    </source>
</reference>
<organism evidence="1 2">
    <name type="scientific">Pisolithus microcarpus 441</name>
    <dbReference type="NCBI Taxonomy" id="765257"/>
    <lineage>
        <taxon>Eukaryota</taxon>
        <taxon>Fungi</taxon>
        <taxon>Dikarya</taxon>
        <taxon>Basidiomycota</taxon>
        <taxon>Agaricomycotina</taxon>
        <taxon>Agaricomycetes</taxon>
        <taxon>Agaricomycetidae</taxon>
        <taxon>Boletales</taxon>
        <taxon>Sclerodermatineae</taxon>
        <taxon>Pisolithaceae</taxon>
        <taxon>Pisolithus</taxon>
    </lineage>
</organism>
<dbReference type="SUPFAM" id="SSF50978">
    <property type="entry name" value="WD40 repeat-like"/>
    <property type="match status" value="1"/>
</dbReference>
<protein>
    <submittedName>
        <fullName evidence="1">Unplaced genomic scaffold scaffold_62, whole genome shotgun sequence</fullName>
    </submittedName>
</protein>
<dbReference type="InterPro" id="IPR036322">
    <property type="entry name" value="WD40_repeat_dom_sf"/>
</dbReference>
<dbReference type="InterPro" id="IPR015943">
    <property type="entry name" value="WD40/YVTN_repeat-like_dom_sf"/>
</dbReference>